<keyword evidence="1" id="KW-0732">Signal</keyword>
<protein>
    <submittedName>
        <fullName evidence="2">Uncharacterized protein</fullName>
    </submittedName>
</protein>
<dbReference type="EMBL" id="MPPL01000001">
    <property type="protein sequence ID" value="OKS87458.1"/>
    <property type="molecule type" value="Genomic_DNA"/>
</dbReference>
<dbReference type="OrthoDB" id="883307at2"/>
<sequence length="223" mass="24375">MSLLKYFAKVKKCYTLISLVAFAFLTGCNTHEKKPVKVKYNKEIKVDTTTAVAAPILASADTMKPIDCPRGAAGPVVKKSIFPGAHFALQADGITGIETLTLPQGDKVTIKQSGCEYYILNVEIETSRFAADTTDINYWYTAALTLMRELNSGLNTPLEINKGLNKLAGRIKAGQAGTQNQLKLNDEIDFGGPDPRQYLTVDHISQIVDHGYLVNLTFSYGPI</sequence>
<dbReference type="PROSITE" id="PS51257">
    <property type="entry name" value="PROKAR_LIPOPROTEIN"/>
    <property type="match status" value="1"/>
</dbReference>
<proteinExistence type="predicted"/>
<feature type="signal peptide" evidence="1">
    <location>
        <begin position="1"/>
        <end position="23"/>
    </location>
</feature>
<organism evidence="2 3">
    <name type="scientific">Mucilaginibacter polytrichastri</name>
    <dbReference type="NCBI Taxonomy" id="1302689"/>
    <lineage>
        <taxon>Bacteria</taxon>
        <taxon>Pseudomonadati</taxon>
        <taxon>Bacteroidota</taxon>
        <taxon>Sphingobacteriia</taxon>
        <taxon>Sphingobacteriales</taxon>
        <taxon>Sphingobacteriaceae</taxon>
        <taxon>Mucilaginibacter</taxon>
    </lineage>
</organism>
<gene>
    <name evidence="2" type="ORF">RG47T_2919</name>
</gene>
<evidence type="ECO:0000313" key="2">
    <source>
        <dbReference type="EMBL" id="OKS87458.1"/>
    </source>
</evidence>
<evidence type="ECO:0000313" key="3">
    <source>
        <dbReference type="Proteomes" id="UP000186720"/>
    </source>
</evidence>
<name>A0A1Q6A0D3_9SPHI</name>
<comment type="caution">
    <text evidence="2">The sequence shown here is derived from an EMBL/GenBank/DDBJ whole genome shotgun (WGS) entry which is preliminary data.</text>
</comment>
<dbReference type="STRING" id="1302689.RG47T_2919"/>
<accession>A0A1Q6A0D3</accession>
<evidence type="ECO:0000256" key="1">
    <source>
        <dbReference type="SAM" id="SignalP"/>
    </source>
</evidence>
<dbReference type="AlphaFoldDB" id="A0A1Q6A0D3"/>
<feature type="chain" id="PRO_5010294046" evidence="1">
    <location>
        <begin position="24"/>
        <end position="223"/>
    </location>
</feature>
<dbReference type="Proteomes" id="UP000186720">
    <property type="component" value="Unassembled WGS sequence"/>
</dbReference>
<keyword evidence="3" id="KW-1185">Reference proteome</keyword>
<reference evidence="2 3" key="1">
    <citation type="submission" date="2016-11" db="EMBL/GenBank/DDBJ databases">
        <title>Whole Genome Sequencing of Mucilaginibacter polytrichastri RG4-7(T) isolated from the moss sample.</title>
        <authorList>
            <person name="Li Y."/>
        </authorList>
    </citation>
    <scope>NUCLEOTIDE SEQUENCE [LARGE SCALE GENOMIC DNA]</scope>
    <source>
        <strain evidence="2 3">RG4-7</strain>
    </source>
</reference>
<dbReference type="RefSeq" id="WP_074490065.1">
    <property type="nucleotide sequence ID" value="NZ_FPAM01000006.1"/>
</dbReference>